<dbReference type="InterPro" id="IPR015424">
    <property type="entry name" value="PyrdxlP-dep_Trfase"/>
</dbReference>
<evidence type="ECO:0000256" key="5">
    <source>
        <dbReference type="ARBA" id="ARBA00022691"/>
    </source>
</evidence>
<feature type="binding site" evidence="9">
    <location>
        <position position="274"/>
    </location>
    <ligand>
        <name>substrate</name>
    </ligand>
</feature>
<evidence type="ECO:0000313" key="11">
    <source>
        <dbReference type="Proteomes" id="UP000659047"/>
    </source>
</evidence>
<comment type="similarity">
    <text evidence="9">Belongs to the class-III pyridoxal-phosphate-dependent aminotransferase family. BioA subfamily.</text>
</comment>
<keyword evidence="11" id="KW-1185">Reference proteome</keyword>
<keyword evidence="7 9" id="KW-0663">Pyridoxal phosphate</keyword>
<dbReference type="PANTHER" id="PTHR42684">
    <property type="entry name" value="ADENOSYLMETHIONINE-8-AMINO-7-OXONONANOATE AMINOTRANSFERASE"/>
    <property type="match status" value="1"/>
</dbReference>
<dbReference type="GO" id="GO:0030170">
    <property type="term" value="F:pyridoxal phosphate binding"/>
    <property type="evidence" value="ECO:0007669"/>
    <property type="project" value="UniProtKB-UniRule"/>
</dbReference>
<evidence type="ECO:0000256" key="1">
    <source>
        <dbReference type="ARBA" id="ARBA00001933"/>
    </source>
</evidence>
<gene>
    <name evidence="9 10" type="primary">bioA</name>
    <name evidence="10" type="ORF">JJB97_04135</name>
</gene>
<evidence type="ECO:0000256" key="4">
    <source>
        <dbReference type="ARBA" id="ARBA00022679"/>
    </source>
</evidence>
<feature type="modified residue" description="N6-(pyridoxal phosphate)lysine" evidence="9">
    <location>
        <position position="274"/>
    </location>
</feature>
<feature type="binding site" evidence="9">
    <location>
        <begin position="308"/>
        <end position="309"/>
    </location>
    <ligand>
        <name>pyridoxal 5'-phosphate</name>
        <dbReference type="ChEBI" id="CHEBI:597326"/>
    </ligand>
</feature>
<dbReference type="FunFam" id="3.40.640.10:FF:000041">
    <property type="entry name" value="Adenosylmethionine-8-amino-7-oxononanoate aminotransferase"/>
    <property type="match status" value="1"/>
</dbReference>
<dbReference type="SUPFAM" id="SSF53383">
    <property type="entry name" value="PLP-dependent transferases"/>
    <property type="match status" value="1"/>
</dbReference>
<protein>
    <recommendedName>
        <fullName evidence="9">Adenosylmethionine-8-amino-7-oxononanoate aminotransferase</fullName>
        <ecNumber evidence="9">2.6.1.62</ecNumber>
    </recommendedName>
    <alternativeName>
        <fullName evidence="9">7,8-diamino-pelargonic acid aminotransferase</fullName>
        <shortName evidence="9">DAPA AT</shortName>
        <shortName evidence="9">DAPA aminotransferase</shortName>
    </alternativeName>
    <alternativeName>
        <fullName evidence="9">7,8-diaminononanoate synthase</fullName>
        <shortName evidence="9">DANS</shortName>
    </alternativeName>
    <alternativeName>
        <fullName evidence="9">Diaminopelargonic acid synthase</fullName>
    </alternativeName>
</protein>
<feature type="site" description="Participates in the substrate recognition with KAPA and in a stacking interaction with the adenine ring of SAM" evidence="9">
    <location>
        <position position="17"/>
    </location>
</feature>
<comment type="cofactor">
    <cofactor evidence="1 9">
        <name>pyridoxal 5'-phosphate</name>
        <dbReference type="ChEBI" id="CHEBI:597326"/>
    </cofactor>
</comment>
<evidence type="ECO:0000256" key="9">
    <source>
        <dbReference type="HAMAP-Rule" id="MF_00834"/>
    </source>
</evidence>
<dbReference type="AlphaFoldDB" id="A0A8K0V0H3"/>
<dbReference type="GO" id="GO:0004015">
    <property type="term" value="F:adenosylmethionine-8-amino-7-oxononanoate transaminase activity"/>
    <property type="evidence" value="ECO:0007669"/>
    <property type="project" value="UniProtKB-UniRule"/>
</dbReference>
<comment type="function">
    <text evidence="9">Catalyzes the transfer of the alpha-amino group from S-adenosyl-L-methionine (SAM) to 7-keto-8-aminopelargonic acid (KAPA) to form 7,8-diaminopelargonic acid (DAPA). It is the only aminotransferase known to utilize SAM as an amino donor.</text>
</comment>
<dbReference type="GO" id="GO:0005737">
    <property type="term" value="C:cytoplasm"/>
    <property type="evidence" value="ECO:0007669"/>
    <property type="project" value="UniProtKB-SubCell"/>
</dbReference>
<keyword evidence="6 9" id="KW-0093">Biotin biosynthesis</keyword>
<evidence type="ECO:0000256" key="2">
    <source>
        <dbReference type="ARBA" id="ARBA00005063"/>
    </source>
</evidence>
<keyword evidence="4 9" id="KW-0808">Transferase</keyword>
<feature type="binding site" evidence="9">
    <location>
        <position position="391"/>
    </location>
    <ligand>
        <name>substrate</name>
    </ligand>
</feature>
<dbReference type="Gene3D" id="3.90.1150.10">
    <property type="entry name" value="Aspartate Aminotransferase, domain 1"/>
    <property type="match status" value="1"/>
</dbReference>
<evidence type="ECO:0000313" key="10">
    <source>
        <dbReference type="EMBL" id="MBK4714533.1"/>
    </source>
</evidence>
<evidence type="ECO:0000256" key="7">
    <source>
        <dbReference type="ARBA" id="ARBA00022898"/>
    </source>
</evidence>
<name>A0A8K0V0H3_9ENTR</name>
<dbReference type="InterPro" id="IPR005814">
    <property type="entry name" value="Aminotrans_3"/>
</dbReference>
<dbReference type="UniPathway" id="UPA00078">
    <property type="reaction ID" value="UER00160"/>
</dbReference>
<evidence type="ECO:0000256" key="6">
    <source>
        <dbReference type="ARBA" id="ARBA00022756"/>
    </source>
</evidence>
<keyword evidence="5 9" id="KW-0949">S-adenosyl-L-methionine</keyword>
<comment type="subcellular location">
    <subcellularLocation>
        <location evidence="9">Cytoplasm</location>
    </subcellularLocation>
</comment>
<dbReference type="PANTHER" id="PTHR42684:SF17">
    <property type="entry name" value="ADENOSYLMETHIONINE-8-AMINO-7-OXONONANOATE AMINOTRANSFERASE"/>
    <property type="match status" value="1"/>
</dbReference>
<sequence length="442" mass="48636">MQPADLLFDSQHIWHPYTSLTRPLPVYPVASAQGCELVLDSGERLVDGMSSWWAAIHGYGHPRLTAALQAQAQRMAHVMFGGITHQPAVDLCRQLVAITPGALECVFLADCGSVAVEVAMKMALQYWQARGERRQRFLTVRNGYHGDTFGAMSVCDPDNAIHKLWRGYLPENLFAPAPASRFAGEWNEHDIAPFARLLAAHRHDIAAVILEPVVQGAGGMRMYHPQWLRRIRHMCDREGILLIADEIATGFGRTGKLFACEHAGIAPDILCLGKALTGGMLTLSATLTTREVAQTISNGEAGCFMHGPTFMGNPLACAVASESLALLAENRWQAQVASIEAQLRDALQPLCEEPRVADVRILGAIGVVESRIPVNMAAMQRFFVASGVWIRPFGRLIYLMPPYEITPVQLTRLTTALRQALRKPELFQSSNAAFPETMRYTS</sequence>
<feature type="binding site" evidence="9">
    <location>
        <position position="52"/>
    </location>
    <ligand>
        <name>substrate</name>
    </ligand>
</feature>
<keyword evidence="9" id="KW-0963">Cytoplasm</keyword>
<dbReference type="Gene3D" id="3.40.640.10">
    <property type="entry name" value="Type I PLP-dependent aspartate aminotransferase-like (Major domain)"/>
    <property type="match status" value="1"/>
</dbReference>
<feature type="binding site" evidence="9">
    <location>
        <position position="245"/>
    </location>
    <ligand>
        <name>pyridoxal 5'-phosphate</name>
        <dbReference type="ChEBI" id="CHEBI:597326"/>
    </ligand>
</feature>
<dbReference type="Pfam" id="PF00202">
    <property type="entry name" value="Aminotran_3"/>
    <property type="match status" value="1"/>
</dbReference>
<dbReference type="EC" id="2.6.1.62" evidence="9"/>
<dbReference type="EMBL" id="JAEPBH010000007">
    <property type="protein sequence ID" value="MBK4714533.1"/>
    <property type="molecule type" value="Genomic_DNA"/>
</dbReference>
<dbReference type="InterPro" id="IPR005815">
    <property type="entry name" value="BioA"/>
</dbReference>
<feature type="binding site" evidence="9">
    <location>
        <begin position="112"/>
        <end position="113"/>
    </location>
    <ligand>
        <name>pyridoxal 5'-phosphate</name>
        <dbReference type="ChEBI" id="CHEBI:597326"/>
    </ligand>
</feature>
<dbReference type="Proteomes" id="UP000659047">
    <property type="component" value="Unassembled WGS sequence"/>
</dbReference>
<dbReference type="NCBIfam" id="NF005940">
    <property type="entry name" value="PRK07986.1"/>
    <property type="match status" value="1"/>
</dbReference>
<dbReference type="NCBIfam" id="NF004624">
    <property type="entry name" value="PRK05964.1"/>
    <property type="match status" value="1"/>
</dbReference>
<comment type="subunit">
    <text evidence="9">Homodimer.</text>
</comment>
<dbReference type="CDD" id="cd00610">
    <property type="entry name" value="OAT_like"/>
    <property type="match status" value="1"/>
</dbReference>
<dbReference type="HAMAP" id="MF_00834">
    <property type="entry name" value="BioA"/>
    <property type="match status" value="1"/>
</dbReference>
<accession>A0A8K0V0H3</accession>
<dbReference type="PROSITE" id="PS00600">
    <property type="entry name" value="AA_TRANSFER_CLASS_3"/>
    <property type="match status" value="1"/>
</dbReference>
<dbReference type="GO" id="GO:0009102">
    <property type="term" value="P:biotin biosynthetic process"/>
    <property type="evidence" value="ECO:0007669"/>
    <property type="project" value="UniProtKB-UniRule"/>
</dbReference>
<dbReference type="NCBIfam" id="TIGR00508">
    <property type="entry name" value="bioA"/>
    <property type="match status" value="1"/>
</dbReference>
<feature type="binding site" evidence="9">
    <location>
        <position position="144"/>
    </location>
    <ligand>
        <name>substrate</name>
    </ligand>
</feature>
<reference evidence="10" key="1">
    <citation type="submission" date="2021-01" db="EMBL/GenBank/DDBJ databases">
        <title>Intestinitalea alba gen. nov., sp. nov., a novel genus of the family Enterobacteriaceae, isolated from the gut of the plastic-eating mealworm Tenebrio molitor L.</title>
        <authorList>
            <person name="Yang Y."/>
        </authorList>
    </citation>
    <scope>NUCLEOTIDE SEQUENCE</scope>
    <source>
        <strain evidence="10">BIT-L3</strain>
    </source>
</reference>
<dbReference type="InterPro" id="IPR015421">
    <property type="entry name" value="PyrdxlP-dep_Trfase_major"/>
</dbReference>
<proteinExistence type="inferred from homology"/>
<comment type="pathway">
    <text evidence="2 9">Cofactor biosynthesis; biotin biosynthesis; 7,8-diaminononanoate from 8-amino-7-oxononanoate (SAM route): step 1/1.</text>
</comment>
<organism evidence="10 11">
    <name type="scientific">Tenebrionibacter intestinalis</name>
    <dbReference type="NCBI Taxonomy" id="2799638"/>
    <lineage>
        <taxon>Bacteria</taxon>
        <taxon>Pseudomonadati</taxon>
        <taxon>Pseudomonadota</taxon>
        <taxon>Gammaproteobacteria</taxon>
        <taxon>Enterobacterales</taxon>
        <taxon>Enterobacteriaceae</taxon>
        <taxon>Tenebrionibacter/Tenebrionicola group</taxon>
        <taxon>Tenebrionibacter</taxon>
    </lineage>
</organism>
<dbReference type="RefSeq" id="WP_238712581.1">
    <property type="nucleotide sequence ID" value="NZ_JAEPBH010000007.1"/>
</dbReference>
<evidence type="ECO:0000256" key="8">
    <source>
        <dbReference type="ARBA" id="ARBA00048449"/>
    </source>
</evidence>
<evidence type="ECO:0000256" key="3">
    <source>
        <dbReference type="ARBA" id="ARBA00022576"/>
    </source>
</evidence>
<comment type="catalytic activity">
    <reaction evidence="8 9">
        <text>(8S)-8-amino-7-oxononanoate + S-adenosyl-L-methionine = S-adenosyl-4-methylsulfanyl-2-oxobutanoate + (7R,8S)-7,8-diammoniononanoate</text>
        <dbReference type="Rhea" id="RHEA:16861"/>
        <dbReference type="ChEBI" id="CHEBI:16490"/>
        <dbReference type="ChEBI" id="CHEBI:59789"/>
        <dbReference type="ChEBI" id="CHEBI:149468"/>
        <dbReference type="ChEBI" id="CHEBI:149469"/>
        <dbReference type="EC" id="2.6.1.62"/>
    </reaction>
</comment>
<keyword evidence="3 9" id="KW-0032">Aminotransferase</keyword>
<dbReference type="InterPro" id="IPR049704">
    <property type="entry name" value="Aminotrans_3_PPA_site"/>
</dbReference>
<comment type="caution">
    <text evidence="10">The sequence shown here is derived from an EMBL/GenBank/DDBJ whole genome shotgun (WGS) entry which is preliminary data.</text>
</comment>
<feature type="binding site" evidence="9">
    <location>
        <position position="307"/>
    </location>
    <ligand>
        <name>substrate</name>
    </ligand>
</feature>
<dbReference type="InterPro" id="IPR015422">
    <property type="entry name" value="PyrdxlP-dep_Trfase_small"/>
</dbReference>